<protein>
    <submittedName>
        <fullName evidence="2">Uncharacterized protein</fullName>
    </submittedName>
</protein>
<reference evidence="2 3" key="1">
    <citation type="journal article" date="2018" name="Front. Plant Sci.">
        <title>Red Clover (Trifolium pratense) and Zigzag Clover (T. medium) - A Picture of Genomic Similarities and Differences.</title>
        <authorList>
            <person name="Dluhosova J."/>
            <person name="Istvanek J."/>
            <person name="Nedelnik J."/>
            <person name="Repkova J."/>
        </authorList>
    </citation>
    <scope>NUCLEOTIDE SEQUENCE [LARGE SCALE GENOMIC DNA]</scope>
    <source>
        <strain evidence="3">cv. 10/8</strain>
        <tissue evidence="2">Leaf</tissue>
    </source>
</reference>
<dbReference type="AlphaFoldDB" id="A0A392WBI3"/>
<organism evidence="2 3">
    <name type="scientific">Trifolium medium</name>
    <dbReference type="NCBI Taxonomy" id="97028"/>
    <lineage>
        <taxon>Eukaryota</taxon>
        <taxon>Viridiplantae</taxon>
        <taxon>Streptophyta</taxon>
        <taxon>Embryophyta</taxon>
        <taxon>Tracheophyta</taxon>
        <taxon>Spermatophyta</taxon>
        <taxon>Magnoliopsida</taxon>
        <taxon>eudicotyledons</taxon>
        <taxon>Gunneridae</taxon>
        <taxon>Pentapetalae</taxon>
        <taxon>rosids</taxon>
        <taxon>fabids</taxon>
        <taxon>Fabales</taxon>
        <taxon>Fabaceae</taxon>
        <taxon>Papilionoideae</taxon>
        <taxon>50 kb inversion clade</taxon>
        <taxon>NPAAA clade</taxon>
        <taxon>Hologalegina</taxon>
        <taxon>IRL clade</taxon>
        <taxon>Trifolieae</taxon>
        <taxon>Trifolium</taxon>
    </lineage>
</organism>
<evidence type="ECO:0000313" key="3">
    <source>
        <dbReference type="Proteomes" id="UP000265520"/>
    </source>
</evidence>
<name>A0A392WBI3_9FABA</name>
<comment type="caution">
    <text evidence="2">The sequence shown here is derived from an EMBL/GenBank/DDBJ whole genome shotgun (WGS) entry which is preliminary data.</text>
</comment>
<keyword evidence="3" id="KW-1185">Reference proteome</keyword>
<dbReference type="Proteomes" id="UP000265520">
    <property type="component" value="Unassembled WGS sequence"/>
</dbReference>
<feature type="non-terminal residue" evidence="2">
    <location>
        <position position="32"/>
    </location>
</feature>
<feature type="region of interest" description="Disordered" evidence="1">
    <location>
        <begin position="1"/>
        <end position="32"/>
    </location>
</feature>
<evidence type="ECO:0000256" key="1">
    <source>
        <dbReference type="SAM" id="MobiDB-lite"/>
    </source>
</evidence>
<sequence length="32" mass="3579">MEVDDDGVDDDEDEMDVEDGGADEVQSEFKDK</sequence>
<feature type="compositionally biased region" description="Acidic residues" evidence="1">
    <location>
        <begin position="1"/>
        <end position="26"/>
    </location>
</feature>
<accession>A0A392WBI3</accession>
<dbReference type="EMBL" id="LXQA011416565">
    <property type="protein sequence ID" value="MCI96511.1"/>
    <property type="molecule type" value="Genomic_DNA"/>
</dbReference>
<proteinExistence type="predicted"/>
<evidence type="ECO:0000313" key="2">
    <source>
        <dbReference type="EMBL" id="MCI96511.1"/>
    </source>
</evidence>